<proteinExistence type="predicted"/>
<dbReference type="Proteomes" id="UP000236454">
    <property type="component" value="Unassembled WGS sequence"/>
</dbReference>
<reference evidence="3 4" key="1">
    <citation type="submission" date="2016-10" db="EMBL/GenBank/DDBJ databases">
        <authorList>
            <person name="de Groot N.N."/>
        </authorList>
    </citation>
    <scope>NUCLEOTIDE SEQUENCE [LARGE SCALE GENOMIC DNA]</scope>
    <source>
        <strain evidence="3 4">CGMCC 1.7005</strain>
    </source>
</reference>
<feature type="domain" description="AB hydrolase-1" evidence="2">
    <location>
        <begin position="13"/>
        <end position="109"/>
    </location>
</feature>
<dbReference type="STRING" id="477690.SAMN05216474_1717"/>
<dbReference type="SUPFAM" id="SSF53474">
    <property type="entry name" value="alpha/beta-Hydrolases"/>
    <property type="match status" value="1"/>
</dbReference>
<evidence type="ECO:0000313" key="4">
    <source>
        <dbReference type="Proteomes" id="UP000236454"/>
    </source>
</evidence>
<dbReference type="OrthoDB" id="9808398at2"/>
<dbReference type="PANTHER" id="PTHR46118:SF4">
    <property type="entry name" value="PROTEIN ABHD11"/>
    <property type="match status" value="1"/>
</dbReference>
<accession>A0A1I6ZXZ5</accession>
<sequence length="253" mass="28944">MKLHYRKMGEGAPFIILHGLFGSSDNWQTHAKRLSEYFEVYLVDQRNHGHSDWSEDFNYDLLAEDLKELIDDEGLSDVYLLGHSMGGKTAMFFAQKYPELIEKLIVVDMGIKGYPSHHGPILEGLNALDLNVIKTRGAASKEMAKYVDNEATRMFLLKNLYWKEKGQLGWRINIPVLEAKMPEILVPLPEGECFVPTLFMRGGLSGYIVEEDYDSIREAFPDCEIKTIEKAGHWIHAEAPKEFLDEVLGYCLR</sequence>
<name>A0A1I6ZXZ5_9FLAO</name>
<evidence type="ECO:0000256" key="1">
    <source>
        <dbReference type="ARBA" id="ARBA00022801"/>
    </source>
</evidence>
<dbReference type="InterPro" id="IPR000073">
    <property type="entry name" value="AB_hydrolase_1"/>
</dbReference>
<dbReference type="GO" id="GO:0016787">
    <property type="term" value="F:hydrolase activity"/>
    <property type="evidence" value="ECO:0007669"/>
    <property type="project" value="UniProtKB-KW"/>
</dbReference>
<dbReference type="RefSeq" id="WP_090248319.1">
    <property type="nucleotide sequence ID" value="NZ_FPAS01000002.1"/>
</dbReference>
<dbReference type="AlphaFoldDB" id="A0A1I6ZXZ5"/>
<gene>
    <name evidence="3" type="ORF">SAMN05216474_1717</name>
</gene>
<dbReference type="InterPro" id="IPR029058">
    <property type="entry name" value="AB_hydrolase_fold"/>
</dbReference>
<dbReference type="EMBL" id="FPAS01000002">
    <property type="protein sequence ID" value="SFT67570.1"/>
    <property type="molecule type" value="Genomic_DNA"/>
</dbReference>
<dbReference type="PRINTS" id="PR00111">
    <property type="entry name" value="ABHYDROLASE"/>
</dbReference>
<evidence type="ECO:0000313" key="3">
    <source>
        <dbReference type="EMBL" id="SFT67570.1"/>
    </source>
</evidence>
<keyword evidence="1" id="KW-0378">Hydrolase</keyword>
<dbReference type="PANTHER" id="PTHR46118">
    <property type="entry name" value="PROTEIN ABHD11"/>
    <property type="match status" value="1"/>
</dbReference>
<dbReference type="Gene3D" id="3.40.50.1820">
    <property type="entry name" value="alpha/beta hydrolase"/>
    <property type="match status" value="1"/>
</dbReference>
<keyword evidence="4" id="KW-1185">Reference proteome</keyword>
<protein>
    <submittedName>
        <fullName evidence="3">Pimeloyl-ACP methyl ester carboxylesterase</fullName>
    </submittedName>
</protein>
<evidence type="ECO:0000259" key="2">
    <source>
        <dbReference type="Pfam" id="PF00561"/>
    </source>
</evidence>
<organism evidence="3 4">
    <name type="scientific">Lishizhenia tianjinensis</name>
    <dbReference type="NCBI Taxonomy" id="477690"/>
    <lineage>
        <taxon>Bacteria</taxon>
        <taxon>Pseudomonadati</taxon>
        <taxon>Bacteroidota</taxon>
        <taxon>Flavobacteriia</taxon>
        <taxon>Flavobacteriales</taxon>
        <taxon>Crocinitomicaceae</taxon>
        <taxon>Lishizhenia</taxon>
    </lineage>
</organism>
<dbReference type="Pfam" id="PF00561">
    <property type="entry name" value="Abhydrolase_1"/>
    <property type="match status" value="1"/>
</dbReference>